<dbReference type="GO" id="GO:0000160">
    <property type="term" value="P:phosphorelay signal transduction system"/>
    <property type="evidence" value="ECO:0007669"/>
    <property type="project" value="InterPro"/>
</dbReference>
<feature type="domain" description="Response regulatory" evidence="2">
    <location>
        <begin position="22"/>
        <end position="136"/>
    </location>
</feature>
<dbReference type="Proteomes" id="UP000218267">
    <property type="component" value="Chromosome"/>
</dbReference>
<comment type="caution">
    <text evidence="1">Lacks conserved residue(s) required for the propagation of feature annotation.</text>
</comment>
<evidence type="ECO:0000313" key="4">
    <source>
        <dbReference type="Proteomes" id="UP000218267"/>
    </source>
</evidence>
<proteinExistence type="predicted"/>
<name>A0A1Y1CDZ0_9BACT</name>
<dbReference type="KEGG" id="mbas:ALGA_0135"/>
<accession>A0A1Y1CDZ0</accession>
<keyword evidence="4" id="KW-1185">Reference proteome</keyword>
<dbReference type="InterPro" id="IPR011006">
    <property type="entry name" value="CheY-like_superfamily"/>
</dbReference>
<protein>
    <recommendedName>
        <fullName evidence="2">Response regulatory domain-containing protein</fullName>
    </recommendedName>
</protein>
<evidence type="ECO:0000259" key="2">
    <source>
        <dbReference type="PROSITE" id="PS50110"/>
    </source>
</evidence>
<sequence length="141" mass="16347">MDVLILEGNLLKILPSSEEPMNILFVKENRSLIDELKEYIQSLDARAYFADDPIEMEIILNRTKIDLVIIPLKALANLDMLKYINDNFKETKVVITVDRLEKSSKLENRKALYTNYELLQKQLRLFELKKAIGSGLDYSPN</sequence>
<dbReference type="RefSeq" id="WP_096427464.1">
    <property type="nucleotide sequence ID" value="NZ_AP018042.1"/>
</dbReference>
<reference evidence="4" key="2">
    <citation type="journal article" date="2020" name="Antonie Van Leeuwenhoek">
        <title>Labilibaculum antarcticum sp. nov., a novel facultative anaerobic, psychrotorelant bacterium isolated from marine sediment of Antarctica.</title>
        <authorList>
            <person name="Watanabe M."/>
            <person name="Kojima H."/>
            <person name="Fukui M."/>
        </authorList>
    </citation>
    <scope>NUCLEOTIDE SEQUENCE [LARGE SCALE GENOMIC DNA]</scope>
    <source>
        <strain evidence="4">SPP2</strain>
    </source>
</reference>
<evidence type="ECO:0000313" key="3">
    <source>
        <dbReference type="EMBL" id="BAX78530.1"/>
    </source>
</evidence>
<reference evidence="3 4" key="1">
    <citation type="journal article" date="2018" name="Mar. Genomics">
        <title>Complete genome sequence of Marinifilaceae bacterium strain SPP2, isolated from the Antarctic marine sediment.</title>
        <authorList>
            <person name="Watanabe M."/>
            <person name="Kojima H."/>
            <person name="Fukui M."/>
        </authorList>
    </citation>
    <scope>NUCLEOTIDE SEQUENCE [LARGE SCALE GENOMIC DNA]</scope>
    <source>
        <strain evidence="3 4">SPP2</strain>
    </source>
</reference>
<organism evidence="3 4">
    <name type="scientific">Labilibaculum antarcticum</name>
    <dbReference type="NCBI Taxonomy" id="1717717"/>
    <lineage>
        <taxon>Bacteria</taxon>
        <taxon>Pseudomonadati</taxon>
        <taxon>Bacteroidota</taxon>
        <taxon>Bacteroidia</taxon>
        <taxon>Marinilabiliales</taxon>
        <taxon>Marinifilaceae</taxon>
        <taxon>Labilibaculum</taxon>
    </lineage>
</organism>
<dbReference type="SUPFAM" id="SSF52172">
    <property type="entry name" value="CheY-like"/>
    <property type="match status" value="1"/>
</dbReference>
<dbReference type="AlphaFoldDB" id="A0A1Y1CDZ0"/>
<dbReference type="OrthoDB" id="1119974at2"/>
<dbReference type="Gene3D" id="3.40.50.2300">
    <property type="match status" value="1"/>
</dbReference>
<gene>
    <name evidence="3" type="ORF">ALGA_0135</name>
</gene>
<dbReference type="EMBL" id="AP018042">
    <property type="protein sequence ID" value="BAX78530.1"/>
    <property type="molecule type" value="Genomic_DNA"/>
</dbReference>
<evidence type="ECO:0000256" key="1">
    <source>
        <dbReference type="PROSITE-ProRule" id="PRU00169"/>
    </source>
</evidence>
<dbReference type="PROSITE" id="PS50110">
    <property type="entry name" value="RESPONSE_REGULATORY"/>
    <property type="match status" value="1"/>
</dbReference>
<dbReference type="InterPro" id="IPR001789">
    <property type="entry name" value="Sig_transdc_resp-reg_receiver"/>
</dbReference>